<dbReference type="GO" id="GO:0008643">
    <property type="term" value="P:carbohydrate transport"/>
    <property type="evidence" value="ECO:0007669"/>
    <property type="project" value="InterPro"/>
</dbReference>
<feature type="transmembrane region" description="Helical" evidence="1">
    <location>
        <begin position="84"/>
        <end position="101"/>
    </location>
</feature>
<gene>
    <name evidence="2" type="ORF">OBO34_15175</name>
</gene>
<dbReference type="SUPFAM" id="SSF103473">
    <property type="entry name" value="MFS general substrate transporter"/>
    <property type="match status" value="1"/>
</dbReference>
<evidence type="ECO:0000256" key="1">
    <source>
        <dbReference type="SAM" id="Phobius"/>
    </source>
</evidence>
<feature type="transmembrane region" description="Helical" evidence="1">
    <location>
        <begin position="244"/>
        <end position="267"/>
    </location>
</feature>
<dbReference type="RefSeq" id="WP_253020902.1">
    <property type="nucleotide sequence ID" value="NZ_JAJAGH010000013.1"/>
</dbReference>
<name>A0A9J6QWG0_9FIRM</name>
<dbReference type="AlphaFoldDB" id="A0A9J6QWG0"/>
<keyword evidence="1" id="KW-1133">Transmembrane helix</keyword>
<dbReference type="GO" id="GO:0015293">
    <property type="term" value="F:symporter activity"/>
    <property type="evidence" value="ECO:0007669"/>
    <property type="project" value="InterPro"/>
</dbReference>
<sequence>MMNQTTSKIGVKTKLSYAVGQMADSASFNLYYCFFLYFLTDFAGMNPALAGMISLIAILWDAVTDPIIGYISDNLKSKYGRRRPMILAGAIPYGISVFLLFNNIDLGGNAQFFYFLAVALLFWTSFTTYDIPFFSLGAELSEDFNERTSLRAWSSVFMYLASMLATALPPILLSKLQGSGYSSDFAWNFIGVLFMAITILAGLVCWNFTRGKEDKIDWSEVKDKAKMNFFTNYISAFKLKPVKWLLLSVFSVALIAAVVSNSSMYMMNHVLGFSAEKQSLSFIIYTIVNLGWIPVVNILSQKVDKKYAYAIALGVSAATALIVVIMGYDMYTRLVSNYAIYIVFLTISSFGTCAFWTLYFAMMYDLCEVDEFVNGTRKEGTLSALTSFFQKLGAASASWLTGMLLAKGGYDAALAVQTIEAKHMIFNIFNLVPLIGIVIGILAILKYPMTKKRFYALLKALKLKRAGKEYSTDGFKELL</sequence>
<feature type="transmembrane region" description="Helical" evidence="1">
    <location>
        <begin position="307"/>
        <end position="326"/>
    </location>
</feature>
<feature type="transmembrane region" description="Helical" evidence="1">
    <location>
        <begin position="338"/>
        <end position="361"/>
    </location>
</feature>
<dbReference type="PANTHER" id="PTHR11328">
    <property type="entry name" value="MAJOR FACILITATOR SUPERFAMILY DOMAIN-CONTAINING PROTEIN"/>
    <property type="match status" value="1"/>
</dbReference>
<dbReference type="Gene3D" id="1.20.1250.20">
    <property type="entry name" value="MFS general substrate transporter like domains"/>
    <property type="match status" value="2"/>
</dbReference>
<dbReference type="GO" id="GO:0005886">
    <property type="term" value="C:plasma membrane"/>
    <property type="evidence" value="ECO:0007669"/>
    <property type="project" value="TreeGrafter"/>
</dbReference>
<feature type="transmembrane region" description="Helical" evidence="1">
    <location>
        <begin position="113"/>
        <end position="131"/>
    </location>
</feature>
<accession>A0A9J6QWG0</accession>
<evidence type="ECO:0000313" key="3">
    <source>
        <dbReference type="Proteomes" id="UP001065549"/>
    </source>
</evidence>
<proteinExistence type="predicted"/>
<feature type="transmembrane region" description="Helical" evidence="1">
    <location>
        <begin position="152"/>
        <end position="173"/>
    </location>
</feature>
<feature type="transmembrane region" description="Helical" evidence="1">
    <location>
        <begin position="425"/>
        <end position="445"/>
    </location>
</feature>
<dbReference type="EMBL" id="JAOSHN010000006">
    <property type="protein sequence ID" value="MCU7379686.1"/>
    <property type="molecule type" value="Genomic_DNA"/>
</dbReference>
<dbReference type="PANTHER" id="PTHR11328:SF24">
    <property type="entry name" value="MAJOR FACILITATOR SUPERFAMILY (MFS) PROFILE DOMAIN-CONTAINING PROTEIN"/>
    <property type="match status" value="1"/>
</dbReference>
<protein>
    <submittedName>
        <fullName evidence="2">MFS transporter</fullName>
    </submittedName>
</protein>
<feature type="transmembrane region" description="Helical" evidence="1">
    <location>
        <begin position="21"/>
        <end position="39"/>
    </location>
</feature>
<dbReference type="Proteomes" id="UP001065549">
    <property type="component" value="Unassembled WGS sequence"/>
</dbReference>
<keyword evidence="1" id="KW-0472">Membrane</keyword>
<feature type="transmembrane region" description="Helical" evidence="1">
    <location>
        <begin position="382"/>
        <end position="405"/>
    </location>
</feature>
<dbReference type="CDD" id="cd17332">
    <property type="entry name" value="MFS_MelB_like"/>
    <property type="match status" value="1"/>
</dbReference>
<comment type="caution">
    <text evidence="2">The sequence shown here is derived from an EMBL/GenBank/DDBJ whole genome shotgun (WGS) entry which is preliminary data.</text>
</comment>
<keyword evidence="3" id="KW-1185">Reference proteome</keyword>
<evidence type="ECO:0000313" key="2">
    <source>
        <dbReference type="EMBL" id="MCU7379686.1"/>
    </source>
</evidence>
<dbReference type="InterPro" id="IPR039672">
    <property type="entry name" value="MFS_2"/>
</dbReference>
<feature type="transmembrane region" description="Helical" evidence="1">
    <location>
        <begin position="45"/>
        <end position="63"/>
    </location>
</feature>
<dbReference type="InterPro" id="IPR036259">
    <property type="entry name" value="MFS_trans_sf"/>
</dbReference>
<organism evidence="2 3">
    <name type="scientific">Hominibacterium faecale</name>
    <dbReference type="NCBI Taxonomy" id="2839743"/>
    <lineage>
        <taxon>Bacteria</taxon>
        <taxon>Bacillati</taxon>
        <taxon>Bacillota</taxon>
        <taxon>Clostridia</taxon>
        <taxon>Peptostreptococcales</taxon>
        <taxon>Anaerovoracaceae</taxon>
        <taxon>Hominibacterium</taxon>
    </lineage>
</organism>
<feature type="transmembrane region" description="Helical" evidence="1">
    <location>
        <begin position="185"/>
        <end position="206"/>
    </location>
</feature>
<feature type="transmembrane region" description="Helical" evidence="1">
    <location>
        <begin position="279"/>
        <end position="300"/>
    </location>
</feature>
<keyword evidence="1" id="KW-0812">Transmembrane</keyword>
<reference evidence="2" key="1">
    <citation type="submission" date="2022-09" db="EMBL/GenBank/DDBJ databases">
        <title>Culturomic study of gut microbiota in children with autism spectrum disorder.</title>
        <authorList>
            <person name="Efimov B.A."/>
            <person name="Chaplin A.V."/>
            <person name="Sokolova S.R."/>
            <person name="Pikina A.P."/>
            <person name="Korzhanova M."/>
            <person name="Belova V."/>
            <person name="Korostin D."/>
        </authorList>
    </citation>
    <scope>NUCLEOTIDE SEQUENCE</scope>
    <source>
        <strain evidence="2">ASD5510</strain>
    </source>
</reference>
<dbReference type="Pfam" id="PF13347">
    <property type="entry name" value="MFS_2"/>
    <property type="match status" value="1"/>
</dbReference>